<sequence length="274" mass="31427">MNHLIAKVKGRTGDIFKVISANKDFFTLPDDLDNPAAYNSDYKLDDDEWFAIENFATQSFCIDLLTKQFVPTEYLQLAANNYNKLEYLCSYQSGVYYFQKLAARQLLRKNWIYFSTTPALIENEPIIVINDVPDAVYIKNTDTMYFKKLTSISSIFIGIDSLYRTATQQETQNFLEAGFIKLENGYSEASVKPANRKRIAMAMDALNSFDAKGKKSILNYIKDYCPNLTFDTKAKNFSIGTEEDLKQLLYGIGERYYTTKLGNEKRLANSIKKL</sequence>
<comment type="caution">
    <text evidence="1">The sequence shown here is derived from an EMBL/GenBank/DDBJ whole genome shotgun (WGS) entry which is preliminary data.</text>
</comment>
<gene>
    <name evidence="1" type="ORF">CJD36_022345</name>
</gene>
<reference evidence="1 2" key="1">
    <citation type="submission" date="2018-01" db="EMBL/GenBank/DDBJ databases">
        <title>A novel member of the phylum Bacteroidetes isolated from glacier ice.</title>
        <authorList>
            <person name="Liu Q."/>
            <person name="Xin Y.-H."/>
        </authorList>
    </citation>
    <scope>NUCLEOTIDE SEQUENCE [LARGE SCALE GENOMIC DNA]</scope>
    <source>
        <strain evidence="1 2">RB1R16</strain>
    </source>
</reference>
<proteinExistence type="predicted"/>
<accession>A0A2S7SQG0</accession>
<keyword evidence="2" id="KW-1185">Reference proteome</keyword>
<evidence type="ECO:0000313" key="1">
    <source>
        <dbReference type="EMBL" id="PQJ08796.1"/>
    </source>
</evidence>
<dbReference type="Proteomes" id="UP000239872">
    <property type="component" value="Unassembled WGS sequence"/>
</dbReference>
<organism evidence="1 2">
    <name type="scientific">Flavipsychrobacter stenotrophus</name>
    <dbReference type="NCBI Taxonomy" id="2077091"/>
    <lineage>
        <taxon>Bacteria</taxon>
        <taxon>Pseudomonadati</taxon>
        <taxon>Bacteroidota</taxon>
        <taxon>Chitinophagia</taxon>
        <taxon>Chitinophagales</taxon>
        <taxon>Chitinophagaceae</taxon>
        <taxon>Flavipsychrobacter</taxon>
    </lineage>
</organism>
<dbReference type="RefSeq" id="WP_105041436.1">
    <property type="nucleotide sequence ID" value="NZ_PPSL01000012.1"/>
</dbReference>
<evidence type="ECO:0008006" key="3">
    <source>
        <dbReference type="Google" id="ProtNLM"/>
    </source>
</evidence>
<dbReference type="EMBL" id="PPSL01000012">
    <property type="protein sequence ID" value="PQJ08796.1"/>
    <property type="molecule type" value="Genomic_DNA"/>
</dbReference>
<dbReference type="AlphaFoldDB" id="A0A2S7SQG0"/>
<protein>
    <recommendedName>
        <fullName evidence="3">ATP F0F1 synthase synthase</fullName>
    </recommendedName>
</protein>
<name>A0A2S7SQG0_9BACT</name>
<evidence type="ECO:0000313" key="2">
    <source>
        <dbReference type="Proteomes" id="UP000239872"/>
    </source>
</evidence>
<dbReference type="OrthoDB" id="8617654at2"/>